<feature type="domain" description="HTH araC/xylS-type" evidence="5">
    <location>
        <begin position="294"/>
        <end position="393"/>
    </location>
</feature>
<protein>
    <submittedName>
        <fullName evidence="7">Response regulator transcription factor</fullName>
    </submittedName>
</protein>
<dbReference type="SUPFAM" id="SSF52172">
    <property type="entry name" value="CheY-like"/>
    <property type="match status" value="1"/>
</dbReference>
<dbReference type="Pfam" id="PF12833">
    <property type="entry name" value="HTH_18"/>
    <property type="match status" value="1"/>
</dbReference>
<name>A0ABY7WMB4_9SPHI</name>
<dbReference type="PANTHER" id="PTHR43280">
    <property type="entry name" value="ARAC-FAMILY TRANSCRIPTIONAL REGULATOR"/>
    <property type="match status" value="1"/>
</dbReference>
<dbReference type="PROSITE" id="PS50110">
    <property type="entry name" value="RESPONSE_REGULATORY"/>
    <property type="match status" value="1"/>
</dbReference>
<dbReference type="Proteomes" id="UP001221558">
    <property type="component" value="Chromosome"/>
</dbReference>
<dbReference type="CDD" id="cd00156">
    <property type="entry name" value="REC"/>
    <property type="match status" value="1"/>
</dbReference>
<dbReference type="PROSITE" id="PS01124">
    <property type="entry name" value="HTH_ARAC_FAMILY_2"/>
    <property type="match status" value="1"/>
</dbReference>
<evidence type="ECO:0000259" key="6">
    <source>
        <dbReference type="PROSITE" id="PS50110"/>
    </source>
</evidence>
<evidence type="ECO:0000256" key="3">
    <source>
        <dbReference type="ARBA" id="ARBA00023163"/>
    </source>
</evidence>
<dbReference type="InterPro" id="IPR011006">
    <property type="entry name" value="CheY-like_superfamily"/>
</dbReference>
<keyword evidence="2" id="KW-0238">DNA-binding</keyword>
<dbReference type="Gene3D" id="1.10.10.60">
    <property type="entry name" value="Homeodomain-like"/>
    <property type="match status" value="1"/>
</dbReference>
<evidence type="ECO:0000256" key="2">
    <source>
        <dbReference type="ARBA" id="ARBA00023125"/>
    </source>
</evidence>
<dbReference type="SMART" id="SM00342">
    <property type="entry name" value="HTH_ARAC"/>
    <property type="match status" value="1"/>
</dbReference>
<evidence type="ECO:0000313" key="8">
    <source>
        <dbReference type="Proteomes" id="UP001221558"/>
    </source>
</evidence>
<dbReference type="InterPro" id="IPR018062">
    <property type="entry name" value="HTH_AraC-typ_CS"/>
</dbReference>
<accession>A0ABY7WMB4</accession>
<keyword evidence="8" id="KW-1185">Reference proteome</keyword>
<dbReference type="RefSeq" id="WP_274269433.1">
    <property type="nucleotide sequence ID" value="NZ_CP117880.1"/>
</dbReference>
<dbReference type="InterPro" id="IPR001789">
    <property type="entry name" value="Sig_transdc_resp-reg_receiver"/>
</dbReference>
<dbReference type="SUPFAM" id="SSF46689">
    <property type="entry name" value="Homeodomain-like"/>
    <property type="match status" value="1"/>
</dbReference>
<keyword evidence="3" id="KW-0804">Transcription</keyword>
<dbReference type="Pfam" id="PF00072">
    <property type="entry name" value="Response_reg"/>
    <property type="match status" value="1"/>
</dbReference>
<dbReference type="PANTHER" id="PTHR43280:SF28">
    <property type="entry name" value="HTH-TYPE TRANSCRIPTIONAL ACTIVATOR RHAS"/>
    <property type="match status" value="1"/>
</dbReference>
<evidence type="ECO:0000313" key="7">
    <source>
        <dbReference type="EMBL" id="WDF70729.1"/>
    </source>
</evidence>
<reference evidence="7 8" key="1">
    <citation type="submission" date="2023-02" db="EMBL/GenBank/DDBJ databases">
        <title>Genome sequence of Sphingobacterium sp. KACC 22765.</title>
        <authorList>
            <person name="Kim S."/>
            <person name="Heo J."/>
            <person name="Kwon S.-W."/>
        </authorList>
    </citation>
    <scope>NUCLEOTIDE SEQUENCE [LARGE SCALE GENOMIC DNA]</scope>
    <source>
        <strain evidence="7 8">KACC 22765</strain>
    </source>
</reference>
<dbReference type="PROSITE" id="PS00041">
    <property type="entry name" value="HTH_ARAC_FAMILY_1"/>
    <property type="match status" value="1"/>
</dbReference>
<dbReference type="SMART" id="SM00448">
    <property type="entry name" value="REC"/>
    <property type="match status" value="1"/>
</dbReference>
<organism evidence="7 8">
    <name type="scientific">Sphingobacterium oryzagri</name>
    <dbReference type="NCBI Taxonomy" id="3025669"/>
    <lineage>
        <taxon>Bacteria</taxon>
        <taxon>Pseudomonadati</taxon>
        <taxon>Bacteroidota</taxon>
        <taxon>Sphingobacteriia</taxon>
        <taxon>Sphingobacteriales</taxon>
        <taxon>Sphingobacteriaceae</taxon>
        <taxon>Sphingobacterium</taxon>
    </lineage>
</organism>
<dbReference type="EMBL" id="CP117880">
    <property type="protein sequence ID" value="WDF70729.1"/>
    <property type="molecule type" value="Genomic_DNA"/>
</dbReference>
<proteinExistence type="predicted"/>
<feature type="domain" description="Response regulatory" evidence="6">
    <location>
        <begin position="148"/>
        <end position="263"/>
    </location>
</feature>
<evidence type="ECO:0000259" key="5">
    <source>
        <dbReference type="PROSITE" id="PS01124"/>
    </source>
</evidence>
<comment type="caution">
    <text evidence="4">Lacks conserved residue(s) required for the propagation of feature annotation.</text>
</comment>
<keyword evidence="1" id="KW-0805">Transcription regulation</keyword>
<dbReference type="Gene3D" id="3.40.50.2300">
    <property type="match status" value="1"/>
</dbReference>
<dbReference type="InterPro" id="IPR018060">
    <property type="entry name" value="HTH_AraC"/>
</dbReference>
<dbReference type="InterPro" id="IPR009057">
    <property type="entry name" value="Homeodomain-like_sf"/>
</dbReference>
<gene>
    <name evidence="7" type="ORF">PQ465_10215</name>
</gene>
<evidence type="ECO:0000256" key="4">
    <source>
        <dbReference type="PROSITE-ProRule" id="PRU00169"/>
    </source>
</evidence>
<evidence type="ECO:0000256" key="1">
    <source>
        <dbReference type="ARBA" id="ARBA00023015"/>
    </source>
</evidence>
<sequence>MNVFFLKTDINGLLAETFRALEPQAKQKNIRYELTLPEVQLKACVDREALRKLFHASISDNIQSAKARVDVKLLPVETDDTLFTVEFSNDGQQSVPTAYARTPASNERNEQETIASSIFLVIDESPAAPLQKKHKQTRETTKAPVKPVLLLLEENKETVAYLNKALKQDYDMLRASTATEAMQFLAQENVQLVLAAAGLPTADGLSLCKHIKSNRLYSHIPVVLLTDPACPEAKVQGLMYGADAYTEKPLSMALLMLQMANLLRSRQLVSAYVTDALRMDAVTEKAKTQDHFMASLQTLIEEHISEIDLTVDMLAKLTNMSRPTLYRKVKQYTESTPNELIHMAKLKRAAELLTSKKYNITQIAAMVGYTAQSNFSRDFQKCFGTAPRVYGLQIGKQSGVA</sequence>